<evidence type="ECO:0000313" key="2">
    <source>
        <dbReference type="Proteomes" id="UP001163324"/>
    </source>
</evidence>
<dbReference type="EMBL" id="CM047943">
    <property type="protein sequence ID" value="KAI9900360.1"/>
    <property type="molecule type" value="Genomic_DNA"/>
</dbReference>
<comment type="caution">
    <text evidence="1">The sequence shown here is derived from an EMBL/GenBank/DDBJ whole genome shotgun (WGS) entry which is preliminary data.</text>
</comment>
<organism evidence="1 2">
    <name type="scientific">Trichothecium roseum</name>
    <dbReference type="NCBI Taxonomy" id="47278"/>
    <lineage>
        <taxon>Eukaryota</taxon>
        <taxon>Fungi</taxon>
        <taxon>Dikarya</taxon>
        <taxon>Ascomycota</taxon>
        <taxon>Pezizomycotina</taxon>
        <taxon>Sordariomycetes</taxon>
        <taxon>Hypocreomycetidae</taxon>
        <taxon>Hypocreales</taxon>
        <taxon>Hypocreales incertae sedis</taxon>
        <taxon>Trichothecium</taxon>
    </lineage>
</organism>
<reference evidence="1" key="1">
    <citation type="submission" date="2022-10" db="EMBL/GenBank/DDBJ databases">
        <title>Complete Genome of Trichothecium roseum strain YXFP-22015, a Plant Pathogen Isolated from Citrus.</title>
        <authorList>
            <person name="Wang Y."/>
            <person name="Zhu L."/>
        </authorList>
    </citation>
    <scope>NUCLEOTIDE SEQUENCE</scope>
    <source>
        <strain evidence="1">YXFP-22015</strain>
    </source>
</reference>
<evidence type="ECO:0000313" key="1">
    <source>
        <dbReference type="EMBL" id="KAI9900360.1"/>
    </source>
</evidence>
<sequence>MTTPFPLLAMRRCPRLAAAAARHHQPRGIATTAPRLADQPRGTTELGVGELEGAKFRIEPLRRVGEDSNTMRARLIYQSRKRGTLESDLLLSTFAQTHLPNMTHAQMTEYDLFLDENDWDIYYWATQLEPDGAGAASNAPVAESPASATSPDNKDDVVKREPPSGEWAQTVGNFRPAYRPVPARWRESDVLALLREHVKRRSVDGGEGKGMGFMPPLDSK</sequence>
<protein>
    <submittedName>
        <fullName evidence="1">Uncharacterized protein</fullName>
    </submittedName>
</protein>
<accession>A0ACC0V1T6</accession>
<keyword evidence="2" id="KW-1185">Reference proteome</keyword>
<proteinExistence type="predicted"/>
<gene>
    <name evidence="1" type="ORF">N3K66_004622</name>
</gene>
<name>A0ACC0V1T6_9HYPO</name>
<dbReference type="Proteomes" id="UP001163324">
    <property type="component" value="Chromosome 4"/>
</dbReference>